<reference evidence="3" key="1">
    <citation type="journal article" date="2022" name="ISME J.">
        <title>Genetic and phylogenetic analysis of dissimilatory iodate-reducing bacteria identifies potential niches across the world's oceans.</title>
        <authorList>
            <person name="Reyes-Umana V."/>
            <person name="Henning Z."/>
            <person name="Lee K."/>
            <person name="Barnum T.P."/>
            <person name="Coates J.D."/>
        </authorList>
    </citation>
    <scope>NUCLEOTIDE SEQUENCE [LARGE SCALE GENOMIC DNA]</scope>
    <source>
        <strain evidence="3">IR12</strain>
    </source>
</reference>
<protein>
    <submittedName>
        <fullName evidence="2">Uncharacterized protein</fullName>
    </submittedName>
</protein>
<keyword evidence="3" id="KW-1185">Reference proteome</keyword>
<feature type="compositionally biased region" description="Polar residues" evidence="1">
    <location>
        <begin position="38"/>
        <end position="47"/>
    </location>
</feature>
<feature type="region of interest" description="Disordered" evidence="1">
    <location>
        <begin position="38"/>
        <end position="60"/>
    </location>
</feature>
<evidence type="ECO:0000313" key="2">
    <source>
        <dbReference type="EMBL" id="MBT0960316.1"/>
    </source>
</evidence>
<evidence type="ECO:0000313" key="3">
    <source>
        <dbReference type="Proteomes" id="UP000694660"/>
    </source>
</evidence>
<accession>A0A944D870</accession>
<dbReference type="RefSeq" id="WP_214360068.1">
    <property type="nucleotide sequence ID" value="NZ_JAEKFT010000003.1"/>
</dbReference>
<dbReference type="AlphaFoldDB" id="A0A944D870"/>
<dbReference type="Proteomes" id="UP000694660">
    <property type="component" value="Unassembled WGS sequence"/>
</dbReference>
<gene>
    <name evidence="2" type="ORF">I8J34_03940</name>
</gene>
<name>A0A944D870_DENI1</name>
<proteinExistence type="predicted"/>
<organism evidence="2 3">
    <name type="scientific">Denitromonas iodatirespirans</name>
    <dbReference type="NCBI Taxonomy" id="2795389"/>
    <lineage>
        <taxon>Bacteria</taxon>
        <taxon>Pseudomonadati</taxon>
        <taxon>Pseudomonadota</taxon>
        <taxon>Betaproteobacteria</taxon>
        <taxon>Rhodocyclales</taxon>
        <taxon>Zoogloeaceae</taxon>
        <taxon>Denitromonas</taxon>
    </lineage>
</organism>
<dbReference type="EMBL" id="JAEKFT010000003">
    <property type="protein sequence ID" value="MBT0960316.1"/>
    <property type="molecule type" value="Genomic_DNA"/>
</dbReference>
<comment type="caution">
    <text evidence="2">The sequence shown here is derived from an EMBL/GenBank/DDBJ whole genome shotgun (WGS) entry which is preliminary data.</text>
</comment>
<evidence type="ECO:0000256" key="1">
    <source>
        <dbReference type="SAM" id="MobiDB-lite"/>
    </source>
</evidence>
<sequence>MTGTNSPATSGPSAMTGAVPPVCTREVAETIFGNCSTTFSLSGQASPTMHDGTRQEGSSE</sequence>